<gene>
    <name evidence="1" type="ORF">TEQG_05956</name>
</gene>
<organism evidence="1 2">
    <name type="scientific">Trichophyton equinum (strain ATCC MYA-4606 / CBS 127.97)</name>
    <name type="common">Horse ringworm fungus</name>
    <dbReference type="NCBI Taxonomy" id="559882"/>
    <lineage>
        <taxon>Eukaryota</taxon>
        <taxon>Fungi</taxon>
        <taxon>Dikarya</taxon>
        <taxon>Ascomycota</taxon>
        <taxon>Pezizomycotina</taxon>
        <taxon>Eurotiomycetes</taxon>
        <taxon>Eurotiomycetidae</taxon>
        <taxon>Onygenales</taxon>
        <taxon>Arthrodermataceae</taxon>
        <taxon>Trichophyton</taxon>
    </lineage>
</organism>
<accession>F2PYD5</accession>
<dbReference type="EMBL" id="DS995753">
    <property type="protein sequence ID" value="EGE06903.1"/>
    <property type="molecule type" value="Genomic_DNA"/>
</dbReference>
<evidence type="ECO:0000313" key="1">
    <source>
        <dbReference type="EMBL" id="EGE06903.1"/>
    </source>
</evidence>
<keyword evidence="2" id="KW-1185">Reference proteome</keyword>
<sequence length="93" mass="10345">MVQNVCSWVCSTLLVNPKPNSPAVKEKDQLVTYRPSIVDRVIKLTLGKNDYVWYVKDDNGRELMLTGKGGGTDLSVGQAWSKLRVSPRDITGH</sequence>
<name>F2PYD5_TRIEC</name>
<dbReference type="HOGENOM" id="CLU_2401250_0_0_1"/>
<dbReference type="Proteomes" id="UP000009169">
    <property type="component" value="Unassembled WGS sequence"/>
</dbReference>
<proteinExistence type="predicted"/>
<evidence type="ECO:0000313" key="2">
    <source>
        <dbReference type="Proteomes" id="UP000009169"/>
    </source>
</evidence>
<dbReference type="AlphaFoldDB" id="F2PYD5"/>
<dbReference type="VEuPathDB" id="FungiDB:TEQG_05956"/>
<reference evidence="2" key="1">
    <citation type="journal article" date="2012" name="MBio">
        <title>Comparative genome analysis of Trichophyton rubrum and related dermatophytes reveals candidate genes involved in infection.</title>
        <authorList>
            <person name="Martinez D.A."/>
            <person name="Oliver B.G."/>
            <person name="Graeser Y."/>
            <person name="Goldberg J.M."/>
            <person name="Li W."/>
            <person name="Martinez-Rossi N.M."/>
            <person name="Monod M."/>
            <person name="Shelest E."/>
            <person name="Barton R.C."/>
            <person name="Birch E."/>
            <person name="Brakhage A.A."/>
            <person name="Chen Z."/>
            <person name="Gurr S.J."/>
            <person name="Heiman D."/>
            <person name="Heitman J."/>
            <person name="Kosti I."/>
            <person name="Rossi A."/>
            <person name="Saif S."/>
            <person name="Samalova M."/>
            <person name="Saunders C.W."/>
            <person name="Shea T."/>
            <person name="Summerbell R.C."/>
            <person name="Xu J."/>
            <person name="Young S."/>
            <person name="Zeng Q."/>
            <person name="Birren B.W."/>
            <person name="Cuomo C.A."/>
            <person name="White T.C."/>
        </authorList>
    </citation>
    <scope>NUCLEOTIDE SEQUENCE [LARGE SCALE GENOMIC DNA]</scope>
    <source>
        <strain evidence="2">ATCC MYA-4606 / CBS 127.97</strain>
    </source>
</reference>
<protein>
    <submittedName>
        <fullName evidence="1">Uncharacterized protein</fullName>
    </submittedName>
</protein>